<sequence>MARYFWGLRFIFLVIFVGDCGGKIFEKADRFRVKARNNLVLLDETESSSNQPDYEFLLSRDSEDDFGDIYDQVYQKLPDHEVVFMGKSIGLKDSNGVTAPPTVTKVPHPRPPVLVPQFFRTYLEKAEWLNTLQDTLFPITDGPNQPKKQMPVSVFTTLTKIRSTTESTFIDNKPKETLTINESKKTLTNNKPKETLATMVEKIISEQKTGGKIIDDYDSLSANEARKLAEAEARQILAAIVEKENKESSGLEEDNEKSNLIKETHKVVHNNNSQGGIEEKSKKVADVTVEAEIKLTKSPSKEMNANDEKGMKAILKDKITTHSPLITSSTVLPNTLNTFNILHQPKSFVSLNQLILPVTTTTTLKPRACRSLNAVQDGRPHARTDKSCRLAMPGLPADKKCMCKYLVGARDSNHCPVNFLYLCKRVSN</sequence>
<dbReference type="Proteomes" id="UP000095286">
    <property type="component" value="Unplaced"/>
</dbReference>
<dbReference type="WBParaSite" id="RSKR_0000689000.1">
    <property type="protein sequence ID" value="RSKR_0000689000.1"/>
    <property type="gene ID" value="RSKR_0000689000"/>
</dbReference>
<evidence type="ECO:0000313" key="2">
    <source>
        <dbReference type="WBParaSite" id="RSKR_0000689000.1"/>
    </source>
</evidence>
<proteinExistence type="predicted"/>
<accession>A0AC35U1P8</accession>
<name>A0AC35U1P8_9BILA</name>
<reference evidence="2" key="1">
    <citation type="submission" date="2016-11" db="UniProtKB">
        <authorList>
            <consortium name="WormBaseParasite"/>
        </authorList>
    </citation>
    <scope>IDENTIFICATION</scope>
    <source>
        <strain evidence="2">KR3021</strain>
    </source>
</reference>
<organism evidence="1 2">
    <name type="scientific">Rhabditophanes sp. KR3021</name>
    <dbReference type="NCBI Taxonomy" id="114890"/>
    <lineage>
        <taxon>Eukaryota</taxon>
        <taxon>Metazoa</taxon>
        <taxon>Ecdysozoa</taxon>
        <taxon>Nematoda</taxon>
        <taxon>Chromadorea</taxon>
        <taxon>Rhabditida</taxon>
        <taxon>Tylenchina</taxon>
        <taxon>Panagrolaimomorpha</taxon>
        <taxon>Strongyloidoidea</taxon>
        <taxon>Alloionematidae</taxon>
        <taxon>Rhabditophanes</taxon>
    </lineage>
</organism>
<protein>
    <submittedName>
        <fullName evidence="2">ShKT domain-containing protein</fullName>
    </submittedName>
</protein>
<evidence type="ECO:0000313" key="1">
    <source>
        <dbReference type="Proteomes" id="UP000095286"/>
    </source>
</evidence>